<dbReference type="Proteomes" id="UP000186698">
    <property type="component" value="Chromosome 8L"/>
</dbReference>
<sequence length="566" mass="60969">MAANMDALLARIRTEAERRGDEWLRQLLPEELPQQPVTTGVRTRRSRPPTRLSPSPPIQRRRVPSRSPQTGTGSGKGSGRPRASARDGRSVDVRRSTPAASTAPAQRGNVRSRQPSKNGSGAARGSSGDDSLHPHSSTEVPVQELTEEEGETSARRDGQASNEGNAGAAGLWREHAHRPQQDRRDFLSEQGMRSHSSVATSTGQRREAVGGAQATSIRDGTGLHSSGRVGGPDGDPQTAAWLAGSAWQGISTAPVPQAGPARGVVAGCQVWATGTARSNISAVGREGSAVANSTAGQGVPPPLVLLQVDGRGDGDAQQPRTTQDNGTDISTGTDTINTTGQVDQIPGTGARGGTGGRAMPRPDLGAGASGTRPCKAWLLGHSYIHWAEQRAMFQRSDGQLGFQHTQVQLRWVSRRGLKWVEIVPLVVQKAKEFGPPNIIVLHAGGNDVGQCPMKFLIKDIRRDCLRLWSLFPGVVLIWSEIIPRAHWRGAHSHQAVNRARIKINRAVSKFVQGNGGIIVRHMELEKDRDYFLPDGVHLNELGLDLFNFSLQEAITLAWRAWRCMRS</sequence>
<keyword evidence="2" id="KW-1185">Reference proteome</keyword>
<protein>
    <submittedName>
        <fullName evidence="3">Uncharacterized protein LOC121396885 isoform X2</fullName>
    </submittedName>
</protein>
<evidence type="ECO:0000256" key="1">
    <source>
        <dbReference type="SAM" id="MobiDB-lite"/>
    </source>
</evidence>
<dbReference type="InterPro" id="IPR036514">
    <property type="entry name" value="SGNH_hydro_sf"/>
</dbReference>
<accession>A0A8J1LIB9</accession>
<dbReference type="GeneID" id="121396885"/>
<dbReference type="AlphaFoldDB" id="A0A8J1LIB9"/>
<feature type="compositionally biased region" description="Basic and acidic residues" evidence="1">
    <location>
        <begin position="84"/>
        <end position="95"/>
    </location>
</feature>
<organism evidence="2 3">
    <name type="scientific">Xenopus laevis</name>
    <name type="common">African clawed frog</name>
    <dbReference type="NCBI Taxonomy" id="8355"/>
    <lineage>
        <taxon>Eukaryota</taxon>
        <taxon>Metazoa</taxon>
        <taxon>Chordata</taxon>
        <taxon>Craniata</taxon>
        <taxon>Vertebrata</taxon>
        <taxon>Euteleostomi</taxon>
        <taxon>Amphibia</taxon>
        <taxon>Batrachia</taxon>
        <taxon>Anura</taxon>
        <taxon>Pipoidea</taxon>
        <taxon>Pipidae</taxon>
        <taxon>Xenopodinae</taxon>
        <taxon>Xenopus</taxon>
        <taxon>Xenopus</taxon>
    </lineage>
</organism>
<proteinExistence type="predicted"/>
<feature type="compositionally biased region" description="Low complexity" evidence="1">
    <location>
        <begin position="119"/>
        <end position="129"/>
    </location>
</feature>
<gene>
    <name evidence="3" type="primary">LOC121396885</name>
</gene>
<dbReference type="SUPFAM" id="SSF52266">
    <property type="entry name" value="SGNH hydrolase"/>
    <property type="match status" value="1"/>
</dbReference>
<feature type="region of interest" description="Disordered" evidence="1">
    <location>
        <begin position="291"/>
        <end position="367"/>
    </location>
</feature>
<dbReference type="CDD" id="cd00229">
    <property type="entry name" value="SGNH_hydrolase"/>
    <property type="match status" value="1"/>
</dbReference>
<evidence type="ECO:0000313" key="2">
    <source>
        <dbReference type="Proteomes" id="UP000186698"/>
    </source>
</evidence>
<name>A0A8J1LIB9_XENLA</name>
<dbReference type="RefSeq" id="XP_041428420.1">
    <property type="nucleotide sequence ID" value="XM_041572486.1"/>
</dbReference>
<feature type="compositionally biased region" description="Polar residues" evidence="1">
    <location>
        <begin position="98"/>
        <end position="118"/>
    </location>
</feature>
<feature type="region of interest" description="Disordered" evidence="1">
    <location>
        <begin position="187"/>
        <end position="239"/>
    </location>
</feature>
<feature type="region of interest" description="Disordered" evidence="1">
    <location>
        <begin position="24"/>
        <end position="167"/>
    </location>
</feature>
<feature type="compositionally biased region" description="Low complexity" evidence="1">
    <location>
        <begin position="26"/>
        <end position="36"/>
    </location>
</feature>
<dbReference type="Gene3D" id="3.40.50.1110">
    <property type="entry name" value="SGNH hydrolase"/>
    <property type="match status" value="1"/>
</dbReference>
<feature type="compositionally biased region" description="Polar residues" evidence="1">
    <location>
        <begin position="318"/>
        <end position="342"/>
    </location>
</feature>
<reference evidence="3" key="1">
    <citation type="submission" date="2025-08" db="UniProtKB">
        <authorList>
            <consortium name="RefSeq"/>
        </authorList>
    </citation>
    <scope>IDENTIFICATION</scope>
    <source>
        <strain evidence="3">J_2021</strain>
        <tissue evidence="3">Erythrocytes</tissue>
    </source>
</reference>
<feature type="compositionally biased region" description="Polar residues" evidence="1">
    <location>
        <begin position="191"/>
        <end position="203"/>
    </location>
</feature>
<evidence type="ECO:0000313" key="3">
    <source>
        <dbReference type="RefSeq" id="XP_041428420.1"/>
    </source>
</evidence>